<organism evidence="10 11">
    <name type="scientific">Hydromonas duriensis</name>
    <dbReference type="NCBI Taxonomy" id="1527608"/>
    <lineage>
        <taxon>Bacteria</taxon>
        <taxon>Pseudomonadati</taxon>
        <taxon>Pseudomonadota</taxon>
        <taxon>Betaproteobacteria</taxon>
        <taxon>Burkholderiales</taxon>
        <taxon>Burkholderiaceae</taxon>
        <taxon>Hydromonas</taxon>
    </lineage>
</organism>
<dbReference type="Gene3D" id="3.40.50.300">
    <property type="entry name" value="P-loop containing nucleotide triphosphate hydrolases"/>
    <property type="match status" value="1"/>
</dbReference>
<evidence type="ECO:0000259" key="8">
    <source>
        <dbReference type="PROSITE" id="PS50893"/>
    </source>
</evidence>
<dbReference type="Pfam" id="PF00005">
    <property type="entry name" value="ABC_tran"/>
    <property type="match status" value="1"/>
</dbReference>
<evidence type="ECO:0000256" key="2">
    <source>
        <dbReference type="ARBA" id="ARBA00022448"/>
    </source>
</evidence>
<feature type="domain" description="ABC transporter" evidence="8">
    <location>
        <begin position="5"/>
        <end position="239"/>
    </location>
</feature>
<keyword evidence="11" id="KW-1185">Reference proteome</keyword>
<dbReference type="SUPFAM" id="SSF54631">
    <property type="entry name" value="CBS-domain pair"/>
    <property type="match status" value="1"/>
</dbReference>
<dbReference type="FunFam" id="3.40.50.300:FF:000425">
    <property type="entry name" value="Probable ABC transporter, ATP-binding subunit"/>
    <property type="match status" value="1"/>
</dbReference>
<dbReference type="InterPro" id="IPR046342">
    <property type="entry name" value="CBS_dom_sf"/>
</dbReference>
<evidence type="ECO:0000313" key="11">
    <source>
        <dbReference type="Proteomes" id="UP000294480"/>
    </source>
</evidence>
<dbReference type="InterPro" id="IPR000644">
    <property type="entry name" value="CBS_dom"/>
</dbReference>
<dbReference type="Proteomes" id="UP000294480">
    <property type="component" value="Unassembled WGS sequence"/>
</dbReference>
<dbReference type="PROSITE" id="PS51371">
    <property type="entry name" value="CBS"/>
    <property type="match status" value="1"/>
</dbReference>
<dbReference type="InterPro" id="IPR027417">
    <property type="entry name" value="P-loop_NTPase"/>
</dbReference>
<comment type="caution">
    <text evidence="10">The sequence shown here is derived from an EMBL/GenBank/DDBJ whole genome shotgun (WGS) entry which is preliminary data.</text>
</comment>
<accession>A0A4R6YB68</accession>
<dbReference type="Gene3D" id="3.10.580.10">
    <property type="entry name" value="CBS-domain"/>
    <property type="match status" value="1"/>
</dbReference>
<evidence type="ECO:0000256" key="7">
    <source>
        <dbReference type="PROSITE-ProRule" id="PRU00703"/>
    </source>
</evidence>
<evidence type="ECO:0000256" key="5">
    <source>
        <dbReference type="ARBA" id="ARBA00022741"/>
    </source>
</evidence>
<dbReference type="AlphaFoldDB" id="A0A4R6YB68"/>
<dbReference type="SUPFAM" id="SSF52540">
    <property type="entry name" value="P-loop containing nucleoside triphosphate hydrolases"/>
    <property type="match status" value="1"/>
</dbReference>
<feature type="domain" description="CBS" evidence="9">
    <location>
        <begin position="264"/>
        <end position="318"/>
    </location>
</feature>
<keyword evidence="7" id="KW-0129">CBS domain</keyword>
<keyword evidence="4" id="KW-0997">Cell inner membrane</keyword>
<dbReference type="PROSITE" id="PS50893">
    <property type="entry name" value="ABC_TRANSPORTER_2"/>
    <property type="match status" value="1"/>
</dbReference>
<dbReference type="PROSITE" id="PS00211">
    <property type="entry name" value="ABC_TRANSPORTER_1"/>
    <property type="match status" value="1"/>
</dbReference>
<evidence type="ECO:0000256" key="6">
    <source>
        <dbReference type="ARBA" id="ARBA00022840"/>
    </source>
</evidence>
<keyword evidence="6 10" id="KW-0067">ATP-binding</keyword>
<evidence type="ECO:0000256" key="4">
    <source>
        <dbReference type="ARBA" id="ARBA00022519"/>
    </source>
</evidence>
<protein>
    <submittedName>
        <fullName evidence="10">Osmoprotectant transport system ATP-binding protein</fullName>
    </submittedName>
</protein>
<keyword evidence="2" id="KW-0813">Transport</keyword>
<evidence type="ECO:0000256" key="3">
    <source>
        <dbReference type="ARBA" id="ARBA00022475"/>
    </source>
</evidence>
<dbReference type="PANTHER" id="PTHR43117">
    <property type="entry name" value="OSMOPROTECTANT IMPORT ATP-BINDING PROTEIN OSMV"/>
    <property type="match status" value="1"/>
</dbReference>
<sequence>MSAMISIQNVSKQFGSATVVDEVSLEIETGDFCVIVGPSGSGKSTLLRMINRLEPISNGGIKVQGQDIMRIPSTELRRGMGYVIQGHGLFPHRTVGQNIATVPKLLGWSKNKIDARVKTLLDVFGLNPDVFQNKYPHQLSGGQQQRVGVARALAAEAKILLMDEPFGALDPLTRTKAQDDLLKIQQQLGITVMLVTHDMDEALRLGDKIAVMNNGRVLQYDSPQDILTHPADSFCSQFIGTVDRALKLLSLHNVCQYMRSELSLTHLAVPSVLQTNSLRDALSEMTWHGVNHISVVNQAGQAVGTVHLSDVLKIGQVK</sequence>
<keyword evidence="5" id="KW-0547">Nucleotide-binding</keyword>
<dbReference type="GO" id="GO:0005524">
    <property type="term" value="F:ATP binding"/>
    <property type="evidence" value="ECO:0007669"/>
    <property type="project" value="UniProtKB-KW"/>
</dbReference>
<dbReference type="InterPro" id="IPR017871">
    <property type="entry name" value="ABC_transporter-like_CS"/>
</dbReference>
<dbReference type="PANTHER" id="PTHR43117:SF4">
    <property type="entry name" value="OSMOPROTECTANT IMPORT ATP-BINDING PROTEIN OSMV"/>
    <property type="match status" value="1"/>
</dbReference>
<dbReference type="EMBL" id="SNZE01000002">
    <property type="protein sequence ID" value="TDR32796.1"/>
    <property type="molecule type" value="Genomic_DNA"/>
</dbReference>
<reference evidence="10 11" key="1">
    <citation type="submission" date="2019-03" db="EMBL/GenBank/DDBJ databases">
        <title>Genomic Encyclopedia of Type Strains, Phase IV (KMG-IV): sequencing the most valuable type-strain genomes for metagenomic binning, comparative biology and taxonomic classification.</title>
        <authorList>
            <person name="Goeker M."/>
        </authorList>
    </citation>
    <scope>NUCLEOTIDE SEQUENCE [LARGE SCALE GENOMIC DNA]</scope>
    <source>
        <strain evidence="10 11">DSM 102852</strain>
    </source>
</reference>
<dbReference type="SMART" id="SM00382">
    <property type="entry name" value="AAA"/>
    <property type="match status" value="1"/>
</dbReference>
<gene>
    <name evidence="10" type="ORF">DFR44_10295</name>
</gene>
<proteinExistence type="inferred from homology"/>
<comment type="similarity">
    <text evidence="1">Belongs to the ABC transporter superfamily.</text>
</comment>
<dbReference type="InterPro" id="IPR003439">
    <property type="entry name" value="ABC_transporter-like_ATP-bd"/>
</dbReference>
<name>A0A4R6YB68_9BURK</name>
<keyword evidence="3" id="KW-1003">Cell membrane</keyword>
<dbReference type="GO" id="GO:0016887">
    <property type="term" value="F:ATP hydrolysis activity"/>
    <property type="evidence" value="ECO:0007669"/>
    <property type="project" value="InterPro"/>
</dbReference>
<evidence type="ECO:0000256" key="1">
    <source>
        <dbReference type="ARBA" id="ARBA00005417"/>
    </source>
</evidence>
<dbReference type="OrthoDB" id="9802264at2"/>
<evidence type="ECO:0000259" key="9">
    <source>
        <dbReference type="PROSITE" id="PS51371"/>
    </source>
</evidence>
<keyword evidence="4" id="KW-0472">Membrane</keyword>
<evidence type="ECO:0000313" key="10">
    <source>
        <dbReference type="EMBL" id="TDR32796.1"/>
    </source>
</evidence>
<dbReference type="InterPro" id="IPR003593">
    <property type="entry name" value="AAA+_ATPase"/>
</dbReference>
<dbReference type="GO" id="GO:0015697">
    <property type="term" value="P:quaternary ammonium group transport"/>
    <property type="evidence" value="ECO:0007669"/>
    <property type="project" value="UniProtKB-ARBA"/>
</dbReference>